<reference evidence="15" key="2">
    <citation type="submission" date="2022-09" db="EMBL/GenBank/DDBJ databases">
        <authorList>
            <person name="Sun Q."/>
            <person name="Ohkuma M."/>
        </authorList>
    </citation>
    <scope>NUCLEOTIDE SEQUENCE</scope>
    <source>
        <strain evidence="15">JCM 13583</strain>
    </source>
</reference>
<evidence type="ECO:0000256" key="12">
    <source>
        <dbReference type="ARBA" id="ARBA00023268"/>
    </source>
</evidence>
<name>A0AA37F8V1_9ARCH</name>
<dbReference type="Gene3D" id="1.10.12.10">
    <property type="entry name" value="Lyase 2-enoyl-coa Hydratase, Chain A, domain 2"/>
    <property type="match status" value="1"/>
</dbReference>
<keyword evidence="8" id="KW-0443">Lipid metabolism</keyword>
<dbReference type="FunFam" id="3.40.50.720:FF:000009">
    <property type="entry name" value="Fatty oxidation complex, alpha subunit"/>
    <property type="match status" value="1"/>
</dbReference>
<dbReference type="InterPro" id="IPR014748">
    <property type="entry name" value="Enoyl-CoA_hydra_C"/>
</dbReference>
<evidence type="ECO:0000259" key="13">
    <source>
        <dbReference type="Pfam" id="PF00725"/>
    </source>
</evidence>
<dbReference type="PANTHER" id="PTHR23309">
    <property type="entry name" value="3-HYDROXYACYL-COA DEHYROGENASE"/>
    <property type="match status" value="1"/>
</dbReference>
<dbReference type="GO" id="GO:0006635">
    <property type="term" value="P:fatty acid beta-oxidation"/>
    <property type="evidence" value="ECO:0007669"/>
    <property type="project" value="TreeGrafter"/>
</dbReference>
<evidence type="ECO:0000256" key="5">
    <source>
        <dbReference type="ARBA" id="ARBA00022832"/>
    </source>
</evidence>
<organism evidence="15 16">
    <name type="scientific">Thermogymnomonas acidicola</name>
    <dbReference type="NCBI Taxonomy" id="399579"/>
    <lineage>
        <taxon>Archaea</taxon>
        <taxon>Methanobacteriati</taxon>
        <taxon>Thermoplasmatota</taxon>
        <taxon>Thermoplasmata</taxon>
        <taxon>Thermoplasmatales</taxon>
        <taxon>Thermogymnomonas</taxon>
    </lineage>
</organism>
<feature type="domain" description="3-hydroxyacyl-CoA dehydrogenase C-terminal" evidence="13">
    <location>
        <begin position="305"/>
        <end position="372"/>
    </location>
</feature>
<comment type="subcellular location">
    <subcellularLocation>
        <location evidence="1">Peroxisome</location>
    </subcellularLocation>
</comment>
<evidence type="ECO:0000313" key="15">
    <source>
        <dbReference type="EMBL" id="GGM68521.1"/>
    </source>
</evidence>
<dbReference type="Gene3D" id="1.10.1040.10">
    <property type="entry name" value="N-(1-d-carboxylethyl)-l-norvaline Dehydrogenase, domain 2"/>
    <property type="match status" value="2"/>
</dbReference>
<dbReference type="Gene3D" id="3.40.50.720">
    <property type="entry name" value="NAD(P)-binding Rossmann-like Domain"/>
    <property type="match status" value="1"/>
</dbReference>
<feature type="domain" description="3-hydroxyacyl-CoA dehydrogenase C-terminal" evidence="13">
    <location>
        <begin position="189"/>
        <end position="283"/>
    </location>
</feature>
<dbReference type="Pfam" id="PF00725">
    <property type="entry name" value="3HCDH"/>
    <property type="match status" value="2"/>
</dbReference>
<dbReference type="InterPro" id="IPR001753">
    <property type="entry name" value="Enoyl-CoA_hydra/iso"/>
</dbReference>
<dbReference type="Pfam" id="PF00378">
    <property type="entry name" value="ECH_1"/>
    <property type="match status" value="1"/>
</dbReference>
<comment type="pathway">
    <text evidence="2">Lipid metabolism; fatty acid beta-oxidation.</text>
</comment>
<keyword evidence="12" id="KW-0511">Multifunctional enzyme</keyword>
<evidence type="ECO:0000256" key="2">
    <source>
        <dbReference type="ARBA" id="ARBA00005005"/>
    </source>
</evidence>
<dbReference type="InterPro" id="IPR036291">
    <property type="entry name" value="NAD(P)-bd_dom_sf"/>
</dbReference>
<dbReference type="PANTHER" id="PTHR23309:SF49">
    <property type="entry name" value="PEROXISOMAL BIFUNCTIONAL ENZYME"/>
    <property type="match status" value="1"/>
</dbReference>
<dbReference type="InterPro" id="IPR006108">
    <property type="entry name" value="3HC_DH_C"/>
</dbReference>
<dbReference type="InterPro" id="IPR013328">
    <property type="entry name" value="6PGD_dom2"/>
</dbReference>
<keyword evidence="5" id="KW-0276">Fatty acid metabolism</keyword>
<dbReference type="SUPFAM" id="SSF48179">
    <property type="entry name" value="6-phosphogluconate dehydrogenase C-terminal domain-like"/>
    <property type="match status" value="2"/>
</dbReference>
<keyword evidence="9" id="KW-0576">Peroxisome</keyword>
<keyword evidence="6" id="KW-0560">Oxidoreductase</keyword>
<dbReference type="InterPro" id="IPR006176">
    <property type="entry name" value="3-OHacyl-CoA_DH_NAD-bd"/>
</dbReference>
<dbReference type="GO" id="GO:0070403">
    <property type="term" value="F:NAD+ binding"/>
    <property type="evidence" value="ECO:0007669"/>
    <property type="project" value="InterPro"/>
</dbReference>
<keyword evidence="11" id="KW-0456">Lyase</keyword>
<dbReference type="Gene3D" id="3.90.226.10">
    <property type="entry name" value="2-enoyl-CoA Hydratase, Chain A, domain 1"/>
    <property type="match status" value="1"/>
</dbReference>
<evidence type="ECO:0000256" key="11">
    <source>
        <dbReference type="ARBA" id="ARBA00023239"/>
    </source>
</evidence>
<dbReference type="FunFam" id="1.10.12.10:FF:000001">
    <property type="entry name" value="Probable enoyl-CoA hydratase, mitochondrial"/>
    <property type="match status" value="1"/>
</dbReference>
<evidence type="ECO:0000256" key="10">
    <source>
        <dbReference type="ARBA" id="ARBA00023235"/>
    </source>
</evidence>
<sequence>MYMPEKAAVIGAGTMGHGIAEVFALAGYHVGLTDAYPEALEKAKVSIRDSLSRLVKSSKITQEAAEQVFSRISFVGTVREAVEGASIVIEAVPEIEELKKKVFSQLDELTGSSVILASNTSNIRITSIAEGLRHPERVVGMHFFNPPVVLKLVEVIKGEKTSDEAFENAYRIVEKIGKTPIRVMKDTPGFVVNRVNAPESLFFCLLLEKGMAKPEEVDAFARGQGLPMGPYELMDYVGIDTVVHSLDYYARTLSPDYGKCRLFHSMVEKGMLGAKTGRGFYEWKDHRAQVPKAKPAENIDLLDVLALEVNEAVKLIEDAISSPEDIEAGVKLGMNRPFGPISVASSLTNAEIRAKLQKLHETFGVDVFAPAKSIAEGRLREIIQSKPAAQEKKEERAEAGGGVGTAAKYLKVDRPSSRVARIMISNTRNNLINHEVLTELEEELNRLWNDREVVSIIITGEGKNTSAGAQLTQYFSGPVDFMEASRKGERVYKLLQEIPKITIAEMKGYTLGGGFELSLSCDLRVASEDLVAGFPEVTLGLVPGWSGSQRLARLVGISRAMQYILTGDRRGASELVADGLIYRVFPPESVDEETVKLASELASRVSPVAAAAAKRLVNRGADVAYDSGLEMEAMAMGMLYGTEDLKEGISAFLQKRKPEFKGR</sequence>
<dbReference type="InterPro" id="IPR008927">
    <property type="entry name" value="6-PGluconate_DH-like_C_sf"/>
</dbReference>
<evidence type="ECO:0000259" key="14">
    <source>
        <dbReference type="Pfam" id="PF02737"/>
    </source>
</evidence>
<dbReference type="Proteomes" id="UP000632195">
    <property type="component" value="Unassembled WGS sequence"/>
</dbReference>
<feature type="domain" description="3-hydroxyacyl-CoA dehydrogenase NAD binding" evidence="14">
    <location>
        <begin position="6"/>
        <end position="186"/>
    </location>
</feature>
<dbReference type="SUPFAM" id="SSF51735">
    <property type="entry name" value="NAD(P)-binding Rossmann-fold domains"/>
    <property type="match status" value="1"/>
</dbReference>
<dbReference type="InterPro" id="IPR029045">
    <property type="entry name" value="ClpP/crotonase-like_dom_sf"/>
</dbReference>
<comment type="similarity">
    <text evidence="3">Belongs to the enoyl-CoA hydratase/isomerase family.</text>
</comment>
<accession>A0AA37F8V1</accession>
<keyword evidence="7" id="KW-0520">NAD</keyword>
<protein>
    <submittedName>
        <fullName evidence="15">3-hydroxyacyl-CoA dehydrogenase</fullName>
    </submittedName>
</protein>
<dbReference type="EMBL" id="BMNY01000001">
    <property type="protein sequence ID" value="GGM68521.1"/>
    <property type="molecule type" value="Genomic_DNA"/>
</dbReference>
<keyword evidence="16" id="KW-1185">Reference proteome</keyword>
<reference evidence="15" key="1">
    <citation type="journal article" date="2014" name="Int. J. Syst. Evol. Microbiol.">
        <title>Complete genome sequence of Corynebacterium casei LMG S-19264T (=DSM 44701T), isolated from a smear-ripened cheese.</title>
        <authorList>
            <consortium name="US DOE Joint Genome Institute (JGI-PGF)"/>
            <person name="Walter F."/>
            <person name="Albersmeier A."/>
            <person name="Kalinowski J."/>
            <person name="Ruckert C."/>
        </authorList>
    </citation>
    <scope>NUCLEOTIDE SEQUENCE</scope>
    <source>
        <strain evidence="15">JCM 13583</strain>
    </source>
</reference>
<dbReference type="AlphaFoldDB" id="A0AA37F8V1"/>
<dbReference type="GO" id="GO:0003857">
    <property type="term" value="F:(3S)-3-hydroxyacyl-CoA dehydrogenase (NAD+) activity"/>
    <property type="evidence" value="ECO:0007669"/>
    <property type="project" value="TreeGrafter"/>
</dbReference>
<evidence type="ECO:0000256" key="3">
    <source>
        <dbReference type="ARBA" id="ARBA00005254"/>
    </source>
</evidence>
<evidence type="ECO:0000256" key="9">
    <source>
        <dbReference type="ARBA" id="ARBA00023140"/>
    </source>
</evidence>
<evidence type="ECO:0000256" key="1">
    <source>
        <dbReference type="ARBA" id="ARBA00004275"/>
    </source>
</evidence>
<evidence type="ECO:0000313" key="16">
    <source>
        <dbReference type="Proteomes" id="UP000632195"/>
    </source>
</evidence>
<dbReference type="GO" id="GO:0016853">
    <property type="term" value="F:isomerase activity"/>
    <property type="evidence" value="ECO:0007669"/>
    <property type="project" value="UniProtKB-KW"/>
</dbReference>
<dbReference type="Pfam" id="PF02737">
    <property type="entry name" value="3HCDH_N"/>
    <property type="match status" value="1"/>
</dbReference>
<gene>
    <name evidence="15" type="ORF">GCM10007108_03290</name>
</gene>
<evidence type="ECO:0000256" key="7">
    <source>
        <dbReference type="ARBA" id="ARBA00023027"/>
    </source>
</evidence>
<dbReference type="SUPFAM" id="SSF52096">
    <property type="entry name" value="ClpP/crotonase"/>
    <property type="match status" value="1"/>
</dbReference>
<evidence type="ECO:0000256" key="8">
    <source>
        <dbReference type="ARBA" id="ARBA00023098"/>
    </source>
</evidence>
<evidence type="ECO:0000256" key="6">
    <source>
        <dbReference type="ARBA" id="ARBA00023002"/>
    </source>
</evidence>
<proteinExistence type="inferred from homology"/>
<comment type="subunit">
    <text evidence="4">Monomer.</text>
</comment>
<dbReference type="CDD" id="cd06558">
    <property type="entry name" value="crotonase-like"/>
    <property type="match status" value="1"/>
</dbReference>
<comment type="caution">
    <text evidence="15">The sequence shown here is derived from an EMBL/GenBank/DDBJ whole genome shotgun (WGS) entry which is preliminary data.</text>
</comment>
<evidence type="ECO:0000256" key="4">
    <source>
        <dbReference type="ARBA" id="ARBA00011245"/>
    </source>
</evidence>
<keyword evidence="10" id="KW-0413">Isomerase</keyword>
<dbReference type="GO" id="GO:0004300">
    <property type="term" value="F:enoyl-CoA hydratase activity"/>
    <property type="evidence" value="ECO:0007669"/>
    <property type="project" value="UniProtKB-ARBA"/>
</dbReference>